<dbReference type="FunFam" id="3.30.1330.40:FF:000001">
    <property type="entry name" value="L-PSP family endoribonuclease"/>
    <property type="match status" value="1"/>
</dbReference>
<reference evidence="2" key="1">
    <citation type="submission" date="2014-07" db="EMBL/GenBank/DDBJ databases">
        <authorList>
            <person name="Martin A.A"/>
            <person name="De Silva N."/>
        </authorList>
    </citation>
    <scope>NUCLEOTIDE SEQUENCE</scope>
</reference>
<dbReference type="GO" id="GO:0005739">
    <property type="term" value="C:mitochondrion"/>
    <property type="evidence" value="ECO:0007669"/>
    <property type="project" value="TreeGrafter"/>
</dbReference>
<dbReference type="InterPro" id="IPR006056">
    <property type="entry name" value="RidA"/>
</dbReference>
<dbReference type="Proteomes" id="UP000035680">
    <property type="component" value="Unassembled WGS sequence"/>
</dbReference>
<comment type="similarity">
    <text evidence="1">Belongs to the RutC family.</text>
</comment>
<dbReference type="AlphaFoldDB" id="A0A0K0EZI0"/>
<evidence type="ECO:0000313" key="3">
    <source>
        <dbReference type="WBParaSite" id="SVE_0193900.1"/>
    </source>
</evidence>
<dbReference type="SUPFAM" id="SSF55298">
    <property type="entry name" value="YjgF-like"/>
    <property type="match status" value="1"/>
</dbReference>
<dbReference type="Gene3D" id="3.30.1330.40">
    <property type="entry name" value="RutC-like"/>
    <property type="match status" value="1"/>
</dbReference>
<organism evidence="2 3">
    <name type="scientific">Strongyloides venezuelensis</name>
    <name type="common">Threadworm</name>
    <dbReference type="NCBI Taxonomy" id="75913"/>
    <lineage>
        <taxon>Eukaryota</taxon>
        <taxon>Metazoa</taxon>
        <taxon>Ecdysozoa</taxon>
        <taxon>Nematoda</taxon>
        <taxon>Chromadorea</taxon>
        <taxon>Rhabditida</taxon>
        <taxon>Tylenchina</taxon>
        <taxon>Panagrolaimomorpha</taxon>
        <taxon>Strongyloidoidea</taxon>
        <taxon>Strongyloididae</taxon>
        <taxon>Strongyloides</taxon>
    </lineage>
</organism>
<dbReference type="InterPro" id="IPR035959">
    <property type="entry name" value="RutC-like_sf"/>
</dbReference>
<dbReference type="WBParaSite" id="SVE_0193900.1">
    <property type="protein sequence ID" value="SVE_0193900.1"/>
    <property type="gene ID" value="SVE_0193900"/>
</dbReference>
<sequence length="160" mass="17145">MAQAREGAGKSLRAMTVAGWHTRGVGFSSSLFKIMKTIITSPNAPAALGPYSQAVRVGNTIYLSGSLGLVPSTGNFIGDDVESQTKQAMVNIGEVLKAAGCTYDNIVKSTVLLADINDFQKMNEVYKTFFTKDFPARSAFQVANLPKAARVEIEVIAHVE</sequence>
<dbReference type="Pfam" id="PF01042">
    <property type="entry name" value="Ribonuc_L-PSP"/>
    <property type="match status" value="1"/>
</dbReference>
<dbReference type="InterPro" id="IPR006175">
    <property type="entry name" value="YjgF/YER057c/UK114"/>
</dbReference>
<accession>A0A0K0EZI0</accession>
<dbReference type="GO" id="GO:0019239">
    <property type="term" value="F:deaminase activity"/>
    <property type="evidence" value="ECO:0007669"/>
    <property type="project" value="TreeGrafter"/>
</dbReference>
<dbReference type="InterPro" id="IPR019897">
    <property type="entry name" value="RidA_CS"/>
</dbReference>
<keyword evidence="2" id="KW-1185">Reference proteome</keyword>
<dbReference type="PANTHER" id="PTHR11803">
    <property type="entry name" value="2-IMINOBUTANOATE/2-IMINOPROPANOATE DEAMINASE RIDA"/>
    <property type="match status" value="1"/>
</dbReference>
<protein>
    <submittedName>
        <fullName evidence="3">Ribonuclease UK114 (inferred by orthology to a human protein)</fullName>
    </submittedName>
</protein>
<reference evidence="3" key="2">
    <citation type="submission" date="2015-08" db="UniProtKB">
        <authorList>
            <consortium name="WormBaseParasite"/>
        </authorList>
    </citation>
    <scope>IDENTIFICATION</scope>
</reference>
<dbReference type="PANTHER" id="PTHR11803:SF39">
    <property type="entry name" value="2-IMINOBUTANOATE_2-IMINOPROPANOATE DEAMINASE"/>
    <property type="match status" value="1"/>
</dbReference>
<proteinExistence type="inferred from homology"/>
<dbReference type="NCBIfam" id="TIGR00004">
    <property type="entry name" value="Rid family detoxifying hydrolase"/>
    <property type="match status" value="1"/>
</dbReference>
<name>A0A0K0EZI0_STRVS</name>
<dbReference type="STRING" id="75913.A0A0K0EZI0"/>
<dbReference type="PROSITE" id="PS01094">
    <property type="entry name" value="UPF0076"/>
    <property type="match status" value="1"/>
</dbReference>
<dbReference type="GO" id="GO:0005829">
    <property type="term" value="C:cytosol"/>
    <property type="evidence" value="ECO:0007669"/>
    <property type="project" value="TreeGrafter"/>
</dbReference>
<evidence type="ECO:0000256" key="1">
    <source>
        <dbReference type="ARBA" id="ARBA00010552"/>
    </source>
</evidence>
<evidence type="ECO:0000313" key="2">
    <source>
        <dbReference type="Proteomes" id="UP000035680"/>
    </source>
</evidence>
<dbReference type="CDD" id="cd00448">
    <property type="entry name" value="YjgF_YER057c_UK114_family"/>
    <property type="match status" value="1"/>
</dbReference>